<dbReference type="InterPro" id="IPR019734">
    <property type="entry name" value="TPR_rpt"/>
</dbReference>
<evidence type="ECO:0000313" key="6">
    <source>
        <dbReference type="Proteomes" id="UP000295684"/>
    </source>
</evidence>
<dbReference type="PANTHER" id="PTHR44227">
    <property type="match status" value="1"/>
</dbReference>
<keyword evidence="4" id="KW-0812">Transmembrane</keyword>
<feature type="transmembrane region" description="Helical" evidence="4">
    <location>
        <begin position="374"/>
        <end position="394"/>
    </location>
</feature>
<dbReference type="Gene3D" id="1.25.40.10">
    <property type="entry name" value="Tetratricopeptide repeat domain"/>
    <property type="match status" value="3"/>
</dbReference>
<keyword evidence="4" id="KW-1133">Transmembrane helix</keyword>
<feature type="transmembrane region" description="Helical" evidence="4">
    <location>
        <begin position="106"/>
        <end position="127"/>
    </location>
</feature>
<keyword evidence="4" id="KW-0472">Membrane</keyword>
<dbReference type="InterPro" id="IPR011990">
    <property type="entry name" value="TPR-like_helical_dom_sf"/>
</dbReference>
<dbReference type="PANTHER" id="PTHR44227:SF3">
    <property type="entry name" value="PROTEIN O-MANNOSYL-TRANSFERASE TMTC4"/>
    <property type="match status" value="1"/>
</dbReference>
<feature type="repeat" description="TPR" evidence="3">
    <location>
        <begin position="450"/>
        <end position="483"/>
    </location>
</feature>
<dbReference type="Pfam" id="PF00515">
    <property type="entry name" value="TPR_1"/>
    <property type="match status" value="1"/>
</dbReference>
<proteinExistence type="predicted"/>
<evidence type="ECO:0000256" key="2">
    <source>
        <dbReference type="ARBA" id="ARBA00022803"/>
    </source>
</evidence>
<feature type="transmembrane region" description="Helical" evidence="4">
    <location>
        <begin position="316"/>
        <end position="336"/>
    </location>
</feature>
<organism evidence="5 6">
    <name type="scientific">Pedobacter psychrotolerans</name>
    <dbReference type="NCBI Taxonomy" id="1843235"/>
    <lineage>
        <taxon>Bacteria</taxon>
        <taxon>Pseudomonadati</taxon>
        <taxon>Bacteroidota</taxon>
        <taxon>Sphingobacteriia</taxon>
        <taxon>Sphingobacteriales</taxon>
        <taxon>Sphingobacteriaceae</taxon>
        <taxon>Pedobacter</taxon>
    </lineage>
</organism>
<dbReference type="EMBL" id="SLWO01000007">
    <property type="protein sequence ID" value="TCO21442.1"/>
    <property type="molecule type" value="Genomic_DNA"/>
</dbReference>
<name>A0A4R2H6L8_9SPHI</name>
<evidence type="ECO:0000256" key="4">
    <source>
        <dbReference type="SAM" id="Phobius"/>
    </source>
</evidence>
<dbReference type="SUPFAM" id="SSF48452">
    <property type="entry name" value="TPR-like"/>
    <property type="match status" value="1"/>
</dbReference>
<dbReference type="PROSITE" id="PS50005">
    <property type="entry name" value="TPR"/>
    <property type="match status" value="4"/>
</dbReference>
<keyword evidence="1" id="KW-0677">Repeat</keyword>
<dbReference type="SMART" id="SM00028">
    <property type="entry name" value="TPR"/>
    <property type="match status" value="7"/>
</dbReference>
<dbReference type="InterPro" id="IPR052346">
    <property type="entry name" value="O-mannosyl-transferase_TMTC"/>
</dbReference>
<feature type="transmembrane region" description="Helical" evidence="4">
    <location>
        <begin position="241"/>
        <end position="262"/>
    </location>
</feature>
<keyword evidence="2 3" id="KW-0802">TPR repeat</keyword>
<dbReference type="Proteomes" id="UP000295684">
    <property type="component" value="Unassembled WGS sequence"/>
</dbReference>
<feature type="repeat" description="TPR" evidence="3">
    <location>
        <begin position="746"/>
        <end position="779"/>
    </location>
</feature>
<evidence type="ECO:0000313" key="5">
    <source>
        <dbReference type="EMBL" id="TCO21442.1"/>
    </source>
</evidence>
<reference evidence="5 6" key="1">
    <citation type="submission" date="2019-03" db="EMBL/GenBank/DDBJ databases">
        <title>Genomic Encyclopedia of Type Strains, Phase IV (KMG-IV): sequencing the most valuable type-strain genomes for metagenomic binning, comparative biology and taxonomic classification.</title>
        <authorList>
            <person name="Goeker M."/>
        </authorList>
    </citation>
    <scope>NUCLEOTIDE SEQUENCE [LARGE SCALE GENOMIC DNA]</scope>
    <source>
        <strain evidence="5 6">DSM 103236</strain>
    </source>
</reference>
<gene>
    <name evidence="5" type="ORF">EV200_10733</name>
</gene>
<feature type="transmembrane region" description="Helical" evidence="4">
    <location>
        <begin position="139"/>
        <end position="158"/>
    </location>
</feature>
<feature type="transmembrane region" description="Helical" evidence="4">
    <location>
        <begin position="164"/>
        <end position="185"/>
    </location>
</feature>
<comment type="caution">
    <text evidence="5">The sequence shown here is derived from an EMBL/GenBank/DDBJ whole genome shotgun (WGS) entry which is preliminary data.</text>
</comment>
<feature type="repeat" description="TPR" evidence="3">
    <location>
        <begin position="615"/>
        <end position="648"/>
    </location>
</feature>
<protein>
    <submittedName>
        <fullName evidence="5">Tetratricopeptide repeat protein</fullName>
    </submittedName>
</protein>
<feature type="transmembrane region" description="Helical" evidence="4">
    <location>
        <begin position="278"/>
        <end position="296"/>
    </location>
</feature>
<feature type="transmembrane region" description="Helical" evidence="4">
    <location>
        <begin position="21"/>
        <end position="39"/>
    </location>
</feature>
<accession>A0A4R2H6L8</accession>
<evidence type="ECO:0000256" key="1">
    <source>
        <dbReference type="ARBA" id="ARBA00022737"/>
    </source>
</evidence>
<feature type="transmembrane region" description="Helical" evidence="4">
    <location>
        <begin position="343"/>
        <end position="362"/>
    </location>
</feature>
<feature type="repeat" description="TPR" evidence="3">
    <location>
        <begin position="649"/>
        <end position="682"/>
    </location>
</feature>
<sequence length="796" mass="90963">MLCLLFVFKISIITMKPLSSLLIYLLLSFVLLTTAITYSNHFQNGFHFDDSHAVENNVYIRNLSNIPLFFKDGTTSSNLPQNQSYRPVVSTTLAIDYWLGNGYNYFYFHLSSFVLFLLQGVLMFFLYKKLYNEAVPTNIGIYAALGGVALYLLHPAIAETINYVIARSDIWSTFGVVLAFVLYLYSPFCRKYYIYFLPLLLGALAKPTTVMFAPIFFFYILFFEEEMSIRDIFLKINHQKLFRLFKKVGPVFIFCLALYLFIDKFTPKTWEPGGSSPLRYLITQPFVITHYFYTLFLPTGLSADTDWNLLTSFKDIRFFIGITFIIVMLYIAWITSSNKTRRPIAFGILWFFLALIPTSSIIPLAEVLNDHRMFFPFIGLIFSVCWTLALIIQWGIAKLNQKGFQYAYVFAFIPLLLLPFYASATYERNKIWKDEESLWYDVTVKSPLNGRGLMNYGLAKMAQGDYKTASVYFERALVMLPTYANIYINMGILKAATGHDDQSSFYFKKGIEYGQNYPDTHFYYAKYLYQKKVYDTAQAELLKVLALSPSHLEARFLLMDTYQKTSQWDKLEKLAIESLKYSPQNQIISRYLEAGRKKEGELEMAQQLAKEKPSALNFLNLSLQYYAAGKFDECIDACKQAITLDPKLAEAYNNMGSAYNLKGEYQKAIPVLEKALAINPGFTLASNNLEVAKKGQLSAASDQSLGIDKSGEARHINKSLEYYNSGRFEQCIAEAKLALKSNPKSDIAYNNLCAAYNSLKEYDKAIMAGEKGIQLNPSNSLLKNNLAAAYQGKKRN</sequence>
<evidence type="ECO:0000256" key="3">
    <source>
        <dbReference type="PROSITE-ProRule" id="PRU00339"/>
    </source>
</evidence>
<feature type="transmembrane region" description="Helical" evidence="4">
    <location>
        <begin position="406"/>
        <end position="424"/>
    </location>
</feature>
<feature type="transmembrane region" description="Helical" evidence="4">
    <location>
        <begin position="192"/>
        <end position="221"/>
    </location>
</feature>
<dbReference type="PROSITE" id="PS50293">
    <property type="entry name" value="TPR_REGION"/>
    <property type="match status" value="1"/>
</dbReference>
<dbReference type="AlphaFoldDB" id="A0A4R2H6L8"/>